<dbReference type="EMBL" id="JAACXV010000016">
    <property type="protein sequence ID" value="KAF7287080.1"/>
    <property type="molecule type" value="Genomic_DNA"/>
</dbReference>
<evidence type="ECO:0000313" key="3">
    <source>
        <dbReference type="Proteomes" id="UP000625711"/>
    </source>
</evidence>
<accession>A0A834IZE0</accession>
<gene>
    <name evidence="2" type="ORF">GWI33_002462</name>
</gene>
<dbReference type="Proteomes" id="UP000625711">
    <property type="component" value="Unassembled WGS sequence"/>
</dbReference>
<comment type="caution">
    <text evidence="2">The sequence shown here is derived from an EMBL/GenBank/DDBJ whole genome shotgun (WGS) entry which is preliminary data.</text>
</comment>
<reference evidence="2" key="1">
    <citation type="submission" date="2020-08" db="EMBL/GenBank/DDBJ databases">
        <title>Genome sequencing and assembly of the red palm weevil Rhynchophorus ferrugineus.</title>
        <authorList>
            <person name="Dias G.B."/>
            <person name="Bergman C.M."/>
            <person name="Manee M."/>
        </authorList>
    </citation>
    <scope>NUCLEOTIDE SEQUENCE</scope>
    <source>
        <strain evidence="2">AA-2017</strain>
        <tissue evidence="2">Whole larva</tissue>
    </source>
</reference>
<organism evidence="2 3">
    <name type="scientific">Rhynchophorus ferrugineus</name>
    <name type="common">Red palm weevil</name>
    <name type="synonym">Curculio ferrugineus</name>
    <dbReference type="NCBI Taxonomy" id="354439"/>
    <lineage>
        <taxon>Eukaryota</taxon>
        <taxon>Metazoa</taxon>
        <taxon>Ecdysozoa</taxon>
        <taxon>Arthropoda</taxon>
        <taxon>Hexapoda</taxon>
        <taxon>Insecta</taxon>
        <taxon>Pterygota</taxon>
        <taxon>Neoptera</taxon>
        <taxon>Endopterygota</taxon>
        <taxon>Coleoptera</taxon>
        <taxon>Polyphaga</taxon>
        <taxon>Cucujiformia</taxon>
        <taxon>Curculionidae</taxon>
        <taxon>Dryophthorinae</taxon>
        <taxon>Rhynchophorus</taxon>
    </lineage>
</organism>
<keyword evidence="3" id="KW-1185">Reference proteome</keyword>
<sequence length="145" mass="15951">MSTEYGERSGCPNEKHLSLDETAPSTRARWPRCPGAGLLSKVQSGNWRSPLSLNLISGNAALPSTANRHFSADNELRIRRDRRFAMQSRRNSVRRAGNGAPETSNRFPGPGLTEFRADKDGIAAAAARSLIRPGQIFRGDWPTTF</sequence>
<feature type="region of interest" description="Disordered" evidence="1">
    <location>
        <begin position="87"/>
        <end position="112"/>
    </location>
</feature>
<proteinExistence type="predicted"/>
<evidence type="ECO:0000256" key="1">
    <source>
        <dbReference type="SAM" id="MobiDB-lite"/>
    </source>
</evidence>
<protein>
    <submittedName>
        <fullName evidence="2">Uncharacterized protein</fullName>
    </submittedName>
</protein>
<dbReference type="AlphaFoldDB" id="A0A834IZE0"/>
<name>A0A834IZE0_RHYFE</name>
<feature type="region of interest" description="Disordered" evidence="1">
    <location>
        <begin position="1"/>
        <end position="29"/>
    </location>
</feature>
<evidence type="ECO:0000313" key="2">
    <source>
        <dbReference type="EMBL" id="KAF7287080.1"/>
    </source>
</evidence>